<evidence type="ECO:0000259" key="2">
    <source>
        <dbReference type="Pfam" id="PF00156"/>
    </source>
</evidence>
<dbReference type="InterPro" id="IPR029057">
    <property type="entry name" value="PRTase-like"/>
</dbReference>
<dbReference type="CDD" id="cd06223">
    <property type="entry name" value="PRTases_typeI"/>
    <property type="match status" value="1"/>
</dbReference>
<dbReference type="PANTHER" id="PTHR47505">
    <property type="entry name" value="DNA UTILIZATION PROTEIN YHGH"/>
    <property type="match status" value="1"/>
</dbReference>
<protein>
    <submittedName>
        <fullName evidence="3">Competence protein F homolog, phosphoribosyltransferase domain/protein YhgH required for utilization of DNA as sole source of carbon and energy</fullName>
    </submittedName>
</protein>
<sequence>MKGCHCLICHAEIESALSWRTLFGKEEAPKICGECKENFASITGEVCEICGRPFVFLETEYRVENLCLDCKRWEEDEHWSGSLDQNRAVYRYTDFAKDVMAKFKFRGDYVLAEIFAEDLCQALQSFQYDYIVPIPLSDERLYERGFNQAEALITTAGFKPTHLLSRVHTEKQSKKSRSERIHLKQVFKLETELNLNSKTILLIDDIYTTGSTLRHAAKLLKENGAAKVYSFTLAR</sequence>
<keyword evidence="4" id="KW-1185">Reference proteome</keyword>
<accession>A0A0A8X1J4</accession>
<keyword evidence="3" id="KW-0808">Transferase</keyword>
<reference evidence="3 4" key="1">
    <citation type="submission" date="2013-06" db="EMBL/GenBank/DDBJ databases">
        <title>Whole genome shotgun sequence of Bacillus selenatarsenatis SF-1.</title>
        <authorList>
            <person name="Kuroda M."/>
            <person name="Sei K."/>
            <person name="Yamashita M."/>
            <person name="Ike M."/>
        </authorList>
    </citation>
    <scope>NUCLEOTIDE SEQUENCE [LARGE SCALE GENOMIC DNA]</scope>
    <source>
        <strain evidence="3 4">SF-1</strain>
    </source>
</reference>
<dbReference type="InterPro" id="IPR051910">
    <property type="entry name" value="ComF/GntX_DNA_util-trans"/>
</dbReference>
<dbReference type="Gene3D" id="3.40.50.2020">
    <property type="match status" value="1"/>
</dbReference>
<dbReference type="EMBL" id="BASE01000004">
    <property type="protein sequence ID" value="GAM12001.1"/>
    <property type="molecule type" value="Genomic_DNA"/>
</dbReference>
<dbReference type="OrthoDB" id="9779910at2"/>
<proteinExistence type="inferred from homology"/>
<dbReference type="InterPro" id="IPR000836">
    <property type="entry name" value="PRTase_dom"/>
</dbReference>
<dbReference type="Proteomes" id="UP000031014">
    <property type="component" value="Unassembled WGS sequence"/>
</dbReference>
<dbReference type="PANTHER" id="PTHR47505:SF1">
    <property type="entry name" value="DNA UTILIZATION PROTEIN YHGH"/>
    <property type="match status" value="1"/>
</dbReference>
<keyword evidence="3" id="KW-0328">Glycosyltransferase</keyword>
<dbReference type="Pfam" id="PF00156">
    <property type="entry name" value="Pribosyltran"/>
    <property type="match status" value="1"/>
</dbReference>
<comment type="similarity">
    <text evidence="1">Belongs to the ComF/GntX family.</text>
</comment>
<dbReference type="GO" id="GO:0016757">
    <property type="term" value="F:glycosyltransferase activity"/>
    <property type="evidence" value="ECO:0007669"/>
    <property type="project" value="UniProtKB-KW"/>
</dbReference>
<name>A0A0A8X1J4_MESS1</name>
<gene>
    <name evidence="3" type="ORF">SAMD00020551_0120</name>
</gene>
<evidence type="ECO:0000256" key="1">
    <source>
        <dbReference type="ARBA" id="ARBA00008007"/>
    </source>
</evidence>
<evidence type="ECO:0000313" key="3">
    <source>
        <dbReference type="EMBL" id="GAM12001.1"/>
    </source>
</evidence>
<comment type="caution">
    <text evidence="3">The sequence shown here is derived from an EMBL/GenBank/DDBJ whole genome shotgun (WGS) entry which is preliminary data.</text>
</comment>
<organism evidence="3 4">
    <name type="scientific">Mesobacillus selenatarsenatis (strain DSM 18680 / JCM 14380 / FERM P-15431 / SF-1)</name>
    <dbReference type="NCBI Taxonomy" id="1321606"/>
    <lineage>
        <taxon>Bacteria</taxon>
        <taxon>Bacillati</taxon>
        <taxon>Bacillota</taxon>
        <taxon>Bacilli</taxon>
        <taxon>Bacillales</taxon>
        <taxon>Bacillaceae</taxon>
        <taxon>Mesobacillus</taxon>
    </lineage>
</organism>
<dbReference type="AlphaFoldDB" id="A0A0A8X1J4"/>
<evidence type="ECO:0000313" key="4">
    <source>
        <dbReference type="Proteomes" id="UP000031014"/>
    </source>
</evidence>
<dbReference type="STRING" id="1321606.SAMD00020551_0120"/>
<feature type="domain" description="Phosphoribosyltransferase" evidence="2">
    <location>
        <begin position="185"/>
        <end position="234"/>
    </location>
</feature>
<dbReference type="SUPFAM" id="SSF53271">
    <property type="entry name" value="PRTase-like"/>
    <property type="match status" value="1"/>
</dbReference>